<dbReference type="PANTHER" id="PTHR19303:SF73">
    <property type="entry name" value="PROTEIN PDC2"/>
    <property type="match status" value="1"/>
</dbReference>
<evidence type="ECO:0000259" key="4">
    <source>
        <dbReference type="PROSITE" id="PS51253"/>
    </source>
</evidence>
<gene>
    <name evidence="5" type="ORF">HPB51_015566</name>
</gene>
<evidence type="ECO:0000313" key="5">
    <source>
        <dbReference type="EMBL" id="KAH8021386.1"/>
    </source>
</evidence>
<reference evidence="5" key="1">
    <citation type="journal article" date="2020" name="Cell">
        <title>Large-Scale Comparative Analyses of Tick Genomes Elucidate Their Genetic Diversity and Vector Capacities.</title>
        <authorList>
            <consortium name="Tick Genome and Microbiome Consortium (TIGMIC)"/>
            <person name="Jia N."/>
            <person name="Wang J."/>
            <person name="Shi W."/>
            <person name="Du L."/>
            <person name="Sun Y."/>
            <person name="Zhan W."/>
            <person name="Jiang J.F."/>
            <person name="Wang Q."/>
            <person name="Zhang B."/>
            <person name="Ji P."/>
            <person name="Bell-Sakyi L."/>
            <person name="Cui X.M."/>
            <person name="Yuan T.T."/>
            <person name="Jiang B.G."/>
            <person name="Yang W.F."/>
            <person name="Lam T.T."/>
            <person name="Chang Q.C."/>
            <person name="Ding S.J."/>
            <person name="Wang X.J."/>
            <person name="Zhu J.G."/>
            <person name="Ruan X.D."/>
            <person name="Zhao L."/>
            <person name="Wei J.T."/>
            <person name="Ye R.Z."/>
            <person name="Que T.C."/>
            <person name="Du C.H."/>
            <person name="Zhou Y.H."/>
            <person name="Cheng J.X."/>
            <person name="Dai P.F."/>
            <person name="Guo W.B."/>
            <person name="Han X.H."/>
            <person name="Huang E.J."/>
            <person name="Li L.F."/>
            <person name="Wei W."/>
            <person name="Gao Y.C."/>
            <person name="Liu J.Z."/>
            <person name="Shao H.Z."/>
            <person name="Wang X."/>
            <person name="Wang C.C."/>
            <person name="Yang T.C."/>
            <person name="Huo Q.B."/>
            <person name="Li W."/>
            <person name="Chen H.Y."/>
            <person name="Chen S.E."/>
            <person name="Zhou L.G."/>
            <person name="Ni X.B."/>
            <person name="Tian J.H."/>
            <person name="Sheng Y."/>
            <person name="Liu T."/>
            <person name="Pan Y.S."/>
            <person name="Xia L.Y."/>
            <person name="Li J."/>
            <person name="Zhao F."/>
            <person name="Cao W.C."/>
        </authorList>
    </citation>
    <scope>NUCLEOTIDE SEQUENCE</scope>
    <source>
        <strain evidence="5">Rmic-2018</strain>
    </source>
</reference>
<comment type="subcellular location">
    <subcellularLocation>
        <location evidence="1">Nucleus</location>
    </subcellularLocation>
</comment>
<dbReference type="Proteomes" id="UP000821866">
    <property type="component" value="Chromosome 7"/>
</dbReference>
<dbReference type="GO" id="GO:0003677">
    <property type="term" value="F:DNA binding"/>
    <property type="evidence" value="ECO:0007669"/>
    <property type="project" value="UniProtKB-KW"/>
</dbReference>
<name>A0A9J6DHA1_RHIMP</name>
<comment type="caution">
    <text evidence="5">The sequence shown here is derived from an EMBL/GenBank/DDBJ whole genome shotgun (WGS) entry which is preliminary data.</text>
</comment>
<dbReference type="InterPro" id="IPR009057">
    <property type="entry name" value="Homeodomain-like_sf"/>
</dbReference>
<organism evidence="5 6">
    <name type="scientific">Rhipicephalus microplus</name>
    <name type="common">Cattle tick</name>
    <name type="synonym">Boophilus microplus</name>
    <dbReference type="NCBI Taxonomy" id="6941"/>
    <lineage>
        <taxon>Eukaryota</taxon>
        <taxon>Metazoa</taxon>
        <taxon>Ecdysozoa</taxon>
        <taxon>Arthropoda</taxon>
        <taxon>Chelicerata</taxon>
        <taxon>Arachnida</taxon>
        <taxon>Acari</taxon>
        <taxon>Parasitiformes</taxon>
        <taxon>Ixodida</taxon>
        <taxon>Ixodoidea</taxon>
        <taxon>Ixodidae</taxon>
        <taxon>Rhipicephalinae</taxon>
        <taxon>Rhipicephalus</taxon>
        <taxon>Boophilus</taxon>
    </lineage>
</organism>
<feature type="domain" description="HTH CENPB-type" evidence="4">
    <location>
        <begin position="65"/>
        <end position="122"/>
    </location>
</feature>
<proteinExistence type="predicted"/>
<dbReference type="InterPro" id="IPR006600">
    <property type="entry name" value="HTH_CenpB_DNA-bd_dom"/>
</dbReference>
<keyword evidence="3" id="KW-0539">Nucleus</keyword>
<dbReference type="InterPro" id="IPR007889">
    <property type="entry name" value="HTH_Psq"/>
</dbReference>
<dbReference type="PANTHER" id="PTHR19303">
    <property type="entry name" value="TRANSPOSON"/>
    <property type="match status" value="1"/>
</dbReference>
<sequence length="122" mass="14003">MACARGKYRAKTFQEKADILWEVDAELLPKQDIAKKHGIPKTTLSTYIKNRRTIEDALEVEVASKRRRLRPAKYPDREKALLIWIKQMRLQDIPLSGSVILAKAADFALQLDYNDFAASDGW</sequence>
<dbReference type="PROSITE" id="PS51253">
    <property type="entry name" value="HTH_CENPB"/>
    <property type="match status" value="1"/>
</dbReference>
<evidence type="ECO:0000256" key="3">
    <source>
        <dbReference type="ARBA" id="ARBA00023242"/>
    </source>
</evidence>
<dbReference type="Pfam" id="PF04218">
    <property type="entry name" value="CENP-B_N"/>
    <property type="match status" value="1"/>
</dbReference>
<dbReference type="SUPFAM" id="SSF46689">
    <property type="entry name" value="Homeodomain-like"/>
    <property type="match status" value="2"/>
</dbReference>
<dbReference type="Gene3D" id="1.10.10.60">
    <property type="entry name" value="Homeodomain-like"/>
    <property type="match status" value="2"/>
</dbReference>
<keyword evidence="6" id="KW-1185">Reference proteome</keyword>
<evidence type="ECO:0000313" key="6">
    <source>
        <dbReference type="Proteomes" id="UP000821866"/>
    </source>
</evidence>
<keyword evidence="2" id="KW-0238">DNA-binding</keyword>
<dbReference type="AlphaFoldDB" id="A0A9J6DHA1"/>
<dbReference type="VEuPathDB" id="VectorBase:LOC119169607"/>
<evidence type="ECO:0000256" key="2">
    <source>
        <dbReference type="ARBA" id="ARBA00023125"/>
    </source>
</evidence>
<reference evidence="5" key="2">
    <citation type="submission" date="2021-09" db="EMBL/GenBank/DDBJ databases">
        <authorList>
            <person name="Jia N."/>
            <person name="Wang J."/>
            <person name="Shi W."/>
            <person name="Du L."/>
            <person name="Sun Y."/>
            <person name="Zhan W."/>
            <person name="Jiang J."/>
            <person name="Wang Q."/>
            <person name="Zhang B."/>
            <person name="Ji P."/>
            <person name="Sakyi L.B."/>
            <person name="Cui X."/>
            <person name="Yuan T."/>
            <person name="Jiang B."/>
            <person name="Yang W."/>
            <person name="Lam T.T.-Y."/>
            <person name="Chang Q."/>
            <person name="Ding S."/>
            <person name="Wang X."/>
            <person name="Zhu J."/>
            <person name="Ruan X."/>
            <person name="Zhao L."/>
            <person name="Wei J."/>
            <person name="Que T."/>
            <person name="Du C."/>
            <person name="Cheng J."/>
            <person name="Dai P."/>
            <person name="Han X."/>
            <person name="Huang E."/>
            <person name="Gao Y."/>
            <person name="Liu J."/>
            <person name="Shao H."/>
            <person name="Ye R."/>
            <person name="Li L."/>
            <person name="Wei W."/>
            <person name="Wang X."/>
            <person name="Wang C."/>
            <person name="Huo Q."/>
            <person name="Li W."/>
            <person name="Guo W."/>
            <person name="Chen H."/>
            <person name="Chen S."/>
            <person name="Zhou L."/>
            <person name="Zhou L."/>
            <person name="Ni X."/>
            <person name="Tian J."/>
            <person name="Zhou Y."/>
            <person name="Sheng Y."/>
            <person name="Liu T."/>
            <person name="Pan Y."/>
            <person name="Xia L."/>
            <person name="Li J."/>
            <person name="Zhao F."/>
            <person name="Cao W."/>
        </authorList>
    </citation>
    <scope>NUCLEOTIDE SEQUENCE</scope>
    <source>
        <strain evidence="5">Rmic-2018</strain>
        <tissue evidence="5">Larvae</tissue>
    </source>
</reference>
<dbReference type="GO" id="GO:0005634">
    <property type="term" value="C:nucleus"/>
    <property type="evidence" value="ECO:0007669"/>
    <property type="project" value="UniProtKB-SubCell"/>
</dbReference>
<protein>
    <recommendedName>
        <fullName evidence="4">HTH CENPB-type domain-containing protein</fullName>
    </recommendedName>
</protein>
<dbReference type="InterPro" id="IPR050863">
    <property type="entry name" value="CenT-Element_Derived"/>
</dbReference>
<evidence type="ECO:0000256" key="1">
    <source>
        <dbReference type="ARBA" id="ARBA00004123"/>
    </source>
</evidence>
<accession>A0A9J6DHA1</accession>
<dbReference type="EMBL" id="JABSTU010000009">
    <property type="protein sequence ID" value="KAH8021386.1"/>
    <property type="molecule type" value="Genomic_DNA"/>
</dbReference>
<dbReference type="Pfam" id="PF03221">
    <property type="entry name" value="HTH_Tnp_Tc5"/>
    <property type="match status" value="1"/>
</dbReference>